<accession>A0A427B5W2</accession>
<reference evidence="2 3" key="1">
    <citation type="journal article" date="2014" name="Agronomy (Basel)">
        <title>A Draft Genome Sequence for Ensete ventricosum, the Drought-Tolerant Tree Against Hunger.</title>
        <authorList>
            <person name="Harrison J."/>
            <person name="Moore K.A."/>
            <person name="Paszkiewicz K."/>
            <person name="Jones T."/>
            <person name="Grant M."/>
            <person name="Ambacheew D."/>
            <person name="Muzemil S."/>
            <person name="Studholme D.J."/>
        </authorList>
    </citation>
    <scope>NUCLEOTIDE SEQUENCE [LARGE SCALE GENOMIC DNA]</scope>
</reference>
<feature type="compositionally biased region" description="Polar residues" evidence="1">
    <location>
        <begin position="27"/>
        <end position="38"/>
    </location>
</feature>
<gene>
    <name evidence="2" type="ORF">B296_00004476</name>
</gene>
<protein>
    <submittedName>
        <fullName evidence="2">Uncharacterized protein</fullName>
    </submittedName>
</protein>
<evidence type="ECO:0000313" key="3">
    <source>
        <dbReference type="Proteomes" id="UP000287651"/>
    </source>
</evidence>
<dbReference type="AlphaFoldDB" id="A0A427B5W2"/>
<feature type="compositionally biased region" description="Low complexity" evidence="1">
    <location>
        <begin position="39"/>
        <end position="49"/>
    </location>
</feature>
<feature type="region of interest" description="Disordered" evidence="1">
    <location>
        <begin position="19"/>
        <end position="55"/>
    </location>
</feature>
<organism evidence="2 3">
    <name type="scientific">Ensete ventricosum</name>
    <name type="common">Abyssinian banana</name>
    <name type="synonym">Musa ensete</name>
    <dbReference type="NCBI Taxonomy" id="4639"/>
    <lineage>
        <taxon>Eukaryota</taxon>
        <taxon>Viridiplantae</taxon>
        <taxon>Streptophyta</taxon>
        <taxon>Embryophyta</taxon>
        <taxon>Tracheophyta</taxon>
        <taxon>Spermatophyta</taxon>
        <taxon>Magnoliopsida</taxon>
        <taxon>Liliopsida</taxon>
        <taxon>Zingiberales</taxon>
        <taxon>Musaceae</taxon>
        <taxon>Ensete</taxon>
    </lineage>
</organism>
<dbReference type="Proteomes" id="UP000287651">
    <property type="component" value="Unassembled WGS sequence"/>
</dbReference>
<proteinExistence type="predicted"/>
<evidence type="ECO:0000256" key="1">
    <source>
        <dbReference type="SAM" id="MobiDB-lite"/>
    </source>
</evidence>
<sequence length="101" mass="11145">MMPRQGCQEYCGTRRANARGSSMIPDLNQTGKNRTPYLSSAMASRASSSTPHPRALKKESNAICLLCVQRESAPTNLPAFAVFTLIHADHFKKRDSVECCE</sequence>
<dbReference type="EMBL" id="AMZH03000416">
    <property type="protein sequence ID" value="RRT83870.1"/>
    <property type="molecule type" value="Genomic_DNA"/>
</dbReference>
<comment type="caution">
    <text evidence="2">The sequence shown here is derived from an EMBL/GenBank/DDBJ whole genome shotgun (WGS) entry which is preliminary data.</text>
</comment>
<evidence type="ECO:0000313" key="2">
    <source>
        <dbReference type="EMBL" id="RRT83870.1"/>
    </source>
</evidence>
<name>A0A427B5W2_ENSVE</name>